<keyword evidence="11" id="KW-1185">Reference proteome</keyword>
<dbReference type="GO" id="GO:0005524">
    <property type="term" value="F:ATP binding"/>
    <property type="evidence" value="ECO:0007669"/>
    <property type="project" value="UniProtKB-KW"/>
</dbReference>
<dbReference type="SUPFAM" id="SSF52540">
    <property type="entry name" value="P-loop containing nucleoside triphosphate hydrolases"/>
    <property type="match status" value="1"/>
</dbReference>
<evidence type="ECO:0000256" key="2">
    <source>
        <dbReference type="ARBA" id="ARBA00011903"/>
    </source>
</evidence>
<accession>A0A1G9YFG2</accession>
<evidence type="ECO:0000256" key="6">
    <source>
        <dbReference type="ARBA" id="ARBA00022840"/>
    </source>
</evidence>
<dbReference type="GO" id="GO:0005886">
    <property type="term" value="C:plasma membrane"/>
    <property type="evidence" value="ECO:0007669"/>
    <property type="project" value="TreeGrafter"/>
</dbReference>
<sequence length="208" mass="23318">MFKVSDSFNKGVLLAGPSAESFRMMYANLQRKLEMNGNLLMLTSPSDQLDHSLLTAKLAVCFAEQGKNTLLVDANIRNPFLHQLMGIHNTKGLSDVLTKEQSTKLYARVADLDHLSLLPAGPSVPNLTEVWSSERLKKWTEELRSNYDVVIFDAPPLLKVSDPQLLADYCDGVLLVIKEKQTKREQLYAAKKLLQQAENDILGVIYQT</sequence>
<comment type="similarity">
    <text evidence="1">Belongs to the CpsD/CapB family.</text>
</comment>
<keyword evidence="3" id="KW-0808">Transferase</keyword>
<feature type="domain" description="AAA" evidence="9">
    <location>
        <begin position="56"/>
        <end position="184"/>
    </location>
</feature>
<dbReference type="Pfam" id="PF13614">
    <property type="entry name" value="AAA_31"/>
    <property type="match status" value="1"/>
</dbReference>
<dbReference type="PANTHER" id="PTHR32309">
    <property type="entry name" value="TYROSINE-PROTEIN KINASE"/>
    <property type="match status" value="1"/>
</dbReference>
<evidence type="ECO:0000259" key="9">
    <source>
        <dbReference type="Pfam" id="PF13614"/>
    </source>
</evidence>
<dbReference type="CDD" id="cd05387">
    <property type="entry name" value="BY-kinase"/>
    <property type="match status" value="1"/>
</dbReference>
<proteinExistence type="inferred from homology"/>
<dbReference type="InterPro" id="IPR025669">
    <property type="entry name" value="AAA_dom"/>
</dbReference>
<evidence type="ECO:0000256" key="8">
    <source>
        <dbReference type="ARBA" id="ARBA00051245"/>
    </source>
</evidence>
<keyword evidence="4" id="KW-0547">Nucleotide-binding</keyword>
<dbReference type="EMBL" id="FNHW01000001">
    <property type="protein sequence ID" value="SDN07792.1"/>
    <property type="molecule type" value="Genomic_DNA"/>
</dbReference>
<dbReference type="Proteomes" id="UP000199544">
    <property type="component" value="Unassembled WGS sequence"/>
</dbReference>
<keyword evidence="6" id="KW-0067">ATP-binding</keyword>
<comment type="catalytic activity">
    <reaction evidence="8">
        <text>L-tyrosyl-[protein] + ATP = O-phospho-L-tyrosyl-[protein] + ADP + H(+)</text>
        <dbReference type="Rhea" id="RHEA:10596"/>
        <dbReference type="Rhea" id="RHEA-COMP:10136"/>
        <dbReference type="Rhea" id="RHEA-COMP:20101"/>
        <dbReference type="ChEBI" id="CHEBI:15378"/>
        <dbReference type="ChEBI" id="CHEBI:30616"/>
        <dbReference type="ChEBI" id="CHEBI:46858"/>
        <dbReference type="ChEBI" id="CHEBI:61978"/>
        <dbReference type="ChEBI" id="CHEBI:456216"/>
        <dbReference type="EC" id="2.7.10.2"/>
    </reaction>
</comment>
<protein>
    <recommendedName>
        <fullName evidence="2">non-specific protein-tyrosine kinase</fullName>
        <ecNumber evidence="2">2.7.10.2</ecNumber>
    </recommendedName>
</protein>
<gene>
    <name evidence="10" type="ORF">SAMN04488137_3396</name>
</gene>
<dbReference type="InterPro" id="IPR005702">
    <property type="entry name" value="Wzc-like_C"/>
</dbReference>
<dbReference type="STRING" id="459525.SAMN04488137_3396"/>
<evidence type="ECO:0000256" key="5">
    <source>
        <dbReference type="ARBA" id="ARBA00022777"/>
    </source>
</evidence>
<reference evidence="11" key="1">
    <citation type="submission" date="2016-10" db="EMBL/GenBank/DDBJ databases">
        <authorList>
            <person name="Varghese N."/>
            <person name="Submissions S."/>
        </authorList>
    </citation>
    <scope>NUCLEOTIDE SEQUENCE [LARGE SCALE GENOMIC DNA]</scope>
    <source>
        <strain evidence="11">CGMCC 1.6854</strain>
    </source>
</reference>
<name>A0A1G9YFG2_9BACL</name>
<evidence type="ECO:0000313" key="10">
    <source>
        <dbReference type="EMBL" id="SDN07792.1"/>
    </source>
</evidence>
<dbReference type="InterPro" id="IPR050445">
    <property type="entry name" value="Bact_polysacc_biosynth/exp"/>
</dbReference>
<dbReference type="PANTHER" id="PTHR32309:SF13">
    <property type="entry name" value="FERRIC ENTEROBACTIN TRANSPORT PROTEIN FEPE"/>
    <property type="match status" value="1"/>
</dbReference>
<evidence type="ECO:0000313" key="11">
    <source>
        <dbReference type="Proteomes" id="UP000199544"/>
    </source>
</evidence>
<evidence type="ECO:0000256" key="1">
    <source>
        <dbReference type="ARBA" id="ARBA00007316"/>
    </source>
</evidence>
<dbReference type="NCBIfam" id="TIGR01007">
    <property type="entry name" value="eps_fam"/>
    <property type="match status" value="1"/>
</dbReference>
<keyword evidence="7" id="KW-0829">Tyrosine-protein kinase</keyword>
<dbReference type="AlphaFoldDB" id="A0A1G9YFG2"/>
<dbReference type="EC" id="2.7.10.2" evidence="2"/>
<dbReference type="OrthoDB" id="9794577at2"/>
<evidence type="ECO:0000256" key="7">
    <source>
        <dbReference type="ARBA" id="ARBA00023137"/>
    </source>
</evidence>
<evidence type="ECO:0000256" key="4">
    <source>
        <dbReference type="ARBA" id="ARBA00022741"/>
    </source>
</evidence>
<evidence type="ECO:0000256" key="3">
    <source>
        <dbReference type="ARBA" id="ARBA00022679"/>
    </source>
</evidence>
<dbReference type="InterPro" id="IPR027417">
    <property type="entry name" value="P-loop_NTPase"/>
</dbReference>
<dbReference type="GO" id="GO:0004715">
    <property type="term" value="F:non-membrane spanning protein tyrosine kinase activity"/>
    <property type="evidence" value="ECO:0007669"/>
    <property type="project" value="UniProtKB-EC"/>
</dbReference>
<dbReference type="RefSeq" id="WP_090236169.1">
    <property type="nucleotide sequence ID" value="NZ_FNHW01000001.1"/>
</dbReference>
<organism evidence="10 11">
    <name type="scientific">Fictibacillus solisalsi</name>
    <dbReference type="NCBI Taxonomy" id="459525"/>
    <lineage>
        <taxon>Bacteria</taxon>
        <taxon>Bacillati</taxon>
        <taxon>Bacillota</taxon>
        <taxon>Bacilli</taxon>
        <taxon>Bacillales</taxon>
        <taxon>Fictibacillaceae</taxon>
        <taxon>Fictibacillus</taxon>
    </lineage>
</organism>
<keyword evidence="5" id="KW-0418">Kinase</keyword>
<dbReference type="Gene3D" id="3.40.50.300">
    <property type="entry name" value="P-loop containing nucleotide triphosphate hydrolases"/>
    <property type="match status" value="1"/>
</dbReference>